<keyword evidence="2" id="KW-0032">Aminotransferase</keyword>
<accession>A0A9X8ZZ91</accession>
<protein>
    <submittedName>
        <fullName evidence="2">Histidinol-phosphate transaminase</fullName>
        <ecNumber evidence="2">2.6.1.9</ecNumber>
    </submittedName>
</protein>
<dbReference type="Gene3D" id="3.40.640.10">
    <property type="entry name" value="Type I PLP-dependent aspartate aminotransferase-like (Major domain)"/>
    <property type="match status" value="1"/>
</dbReference>
<evidence type="ECO:0000313" key="3">
    <source>
        <dbReference type="Proteomes" id="UP000308444"/>
    </source>
</evidence>
<feature type="compositionally biased region" description="Polar residues" evidence="1">
    <location>
        <begin position="1"/>
        <end position="11"/>
    </location>
</feature>
<dbReference type="InterPro" id="IPR015422">
    <property type="entry name" value="PyrdxlP-dep_Trfase_small"/>
</dbReference>
<dbReference type="Proteomes" id="UP000308444">
    <property type="component" value="Unassembled WGS sequence"/>
</dbReference>
<organism evidence="2 3">
    <name type="scientific">Bacillus cereus</name>
    <dbReference type="NCBI Taxonomy" id="1396"/>
    <lineage>
        <taxon>Bacteria</taxon>
        <taxon>Bacillati</taxon>
        <taxon>Bacillota</taxon>
        <taxon>Bacilli</taxon>
        <taxon>Bacillales</taxon>
        <taxon>Bacillaceae</taxon>
        <taxon>Bacillus</taxon>
        <taxon>Bacillus cereus group</taxon>
    </lineage>
</organism>
<evidence type="ECO:0000313" key="2">
    <source>
        <dbReference type="EMBL" id="TKI78835.1"/>
    </source>
</evidence>
<proteinExistence type="predicted"/>
<dbReference type="InterPro" id="IPR015421">
    <property type="entry name" value="PyrdxlP-dep_Trfase_major"/>
</dbReference>
<dbReference type="SUPFAM" id="SSF53383">
    <property type="entry name" value="PLP-dependent transferases"/>
    <property type="match status" value="1"/>
</dbReference>
<dbReference type="GO" id="GO:0004400">
    <property type="term" value="F:histidinol-phosphate transaminase activity"/>
    <property type="evidence" value="ECO:0007669"/>
    <property type="project" value="UniProtKB-EC"/>
</dbReference>
<evidence type="ECO:0000256" key="1">
    <source>
        <dbReference type="SAM" id="MobiDB-lite"/>
    </source>
</evidence>
<dbReference type="EC" id="2.6.1.9" evidence="2"/>
<dbReference type="InterPro" id="IPR015424">
    <property type="entry name" value="PyrdxlP-dep_Trfase"/>
</dbReference>
<reference evidence="2 3" key="1">
    <citation type="journal article" date="2019" name="Environ. Microbiol.">
        <title>An active ?-lactamase is a part of an orchestrated cell wall stress resistance network of Bacillus subtilis and related rhizosphere species.</title>
        <authorList>
            <person name="Bucher T."/>
            <person name="Keren-Paz A."/>
            <person name="Hausser J."/>
            <person name="Olender T."/>
            <person name="Cytryn E."/>
            <person name="Kolodkin-Gal I."/>
        </authorList>
    </citation>
    <scope>NUCLEOTIDE SEQUENCE [LARGE SCALE GENOMIC DNA]</scope>
    <source>
        <strain evidence="2 3">I32</strain>
    </source>
</reference>
<keyword evidence="2" id="KW-0808">Transferase</keyword>
<feature type="region of interest" description="Disordered" evidence="1">
    <location>
        <begin position="1"/>
        <end position="21"/>
    </location>
</feature>
<dbReference type="AlphaFoldDB" id="A0A9X8ZZ91"/>
<dbReference type="EMBL" id="SZOH01005596">
    <property type="protein sequence ID" value="TKI78835.1"/>
    <property type="molecule type" value="Genomic_DNA"/>
</dbReference>
<name>A0A9X8ZZ91_BACCE</name>
<sequence>MQVKDQLSSLQPYKPGKSPEQMKEVYGDHLFVKLASNENPFGCSPRVLEELQNSWLEHALYPDGGATTLRQ</sequence>
<comment type="caution">
    <text evidence="2">The sequence shown here is derived from an EMBL/GenBank/DDBJ whole genome shotgun (WGS) entry which is preliminary data.</text>
</comment>
<gene>
    <name evidence="2" type="ORF">FC695_45445</name>
</gene>
<feature type="non-terminal residue" evidence="2">
    <location>
        <position position="71"/>
    </location>
</feature>
<dbReference type="Gene3D" id="3.90.1150.10">
    <property type="entry name" value="Aspartate Aminotransferase, domain 1"/>
    <property type="match status" value="1"/>
</dbReference>